<dbReference type="Proteomes" id="UP000593567">
    <property type="component" value="Unassembled WGS sequence"/>
</dbReference>
<feature type="region of interest" description="Disordered" evidence="1">
    <location>
        <begin position="36"/>
        <end position="60"/>
    </location>
</feature>
<accession>A0A7J7J3F3</accession>
<sequence length="78" mass="8829">MLQFVDVQVRRTLKGGIVDEEGNHVNEVLFDYSANPKSQSDVTKDPGYLPPRHYEPKTVESVGKPQMAVSSRYKHIIT</sequence>
<evidence type="ECO:0000256" key="1">
    <source>
        <dbReference type="SAM" id="MobiDB-lite"/>
    </source>
</evidence>
<proteinExistence type="predicted"/>
<dbReference type="AlphaFoldDB" id="A0A7J7J3F3"/>
<reference evidence="2" key="1">
    <citation type="submission" date="2020-06" db="EMBL/GenBank/DDBJ databases">
        <title>Draft genome of Bugula neritina, a colonial animal packing powerful symbionts and potential medicines.</title>
        <authorList>
            <person name="Rayko M."/>
        </authorList>
    </citation>
    <scope>NUCLEOTIDE SEQUENCE [LARGE SCALE GENOMIC DNA]</scope>
    <source>
        <strain evidence="2">Kwan_BN1</strain>
    </source>
</reference>
<organism evidence="2 3">
    <name type="scientific">Bugula neritina</name>
    <name type="common">Brown bryozoan</name>
    <name type="synonym">Sertularia neritina</name>
    <dbReference type="NCBI Taxonomy" id="10212"/>
    <lineage>
        <taxon>Eukaryota</taxon>
        <taxon>Metazoa</taxon>
        <taxon>Spiralia</taxon>
        <taxon>Lophotrochozoa</taxon>
        <taxon>Bryozoa</taxon>
        <taxon>Gymnolaemata</taxon>
        <taxon>Cheilostomatida</taxon>
        <taxon>Flustrina</taxon>
        <taxon>Buguloidea</taxon>
        <taxon>Bugulidae</taxon>
        <taxon>Bugula</taxon>
    </lineage>
</organism>
<gene>
    <name evidence="2" type="ORF">EB796_020948</name>
</gene>
<keyword evidence="3" id="KW-1185">Reference proteome</keyword>
<name>A0A7J7J3F3_BUGNE</name>
<evidence type="ECO:0000313" key="2">
    <source>
        <dbReference type="EMBL" id="KAF6020740.1"/>
    </source>
</evidence>
<protein>
    <submittedName>
        <fullName evidence="2">Uncharacterized protein</fullName>
    </submittedName>
</protein>
<evidence type="ECO:0000313" key="3">
    <source>
        <dbReference type="Proteomes" id="UP000593567"/>
    </source>
</evidence>
<comment type="caution">
    <text evidence="2">The sequence shown here is derived from an EMBL/GenBank/DDBJ whole genome shotgun (WGS) entry which is preliminary data.</text>
</comment>
<dbReference type="EMBL" id="VXIV02003147">
    <property type="protein sequence ID" value="KAF6020740.1"/>
    <property type="molecule type" value="Genomic_DNA"/>
</dbReference>